<evidence type="ECO:0000313" key="2">
    <source>
        <dbReference type="Proteomes" id="UP001272137"/>
    </source>
</evidence>
<dbReference type="EMBL" id="QXCT01000002">
    <property type="protein sequence ID" value="MDW9257581.1"/>
    <property type="molecule type" value="Genomic_DNA"/>
</dbReference>
<name>A0AAW9D6Y0_BURTH</name>
<protein>
    <recommendedName>
        <fullName evidence="3">Lysozyme</fullName>
    </recommendedName>
</protein>
<comment type="caution">
    <text evidence="1">The sequence shown here is derived from an EMBL/GenBank/DDBJ whole genome shotgun (WGS) entry which is preliminary data.</text>
</comment>
<gene>
    <name evidence="1" type="ORF">C7S16_2604</name>
</gene>
<reference evidence="1" key="1">
    <citation type="submission" date="2018-08" db="EMBL/GenBank/DDBJ databases">
        <title>Identification of Burkholderia cepacia strains that express a Burkholderia pseudomallei-like capsular polysaccharide.</title>
        <authorList>
            <person name="Burtnick M.N."/>
            <person name="Vongsouvath M."/>
            <person name="Newton P."/>
            <person name="Wuthiekanun V."/>
            <person name="Limmathurotsakul D."/>
            <person name="Brett P.J."/>
            <person name="Chantratita N."/>
            <person name="Dance D.A."/>
        </authorList>
    </citation>
    <scope>NUCLEOTIDE SEQUENCE</scope>
    <source>
        <strain evidence="1">SBXCC001</strain>
    </source>
</reference>
<dbReference type="Proteomes" id="UP001272137">
    <property type="component" value="Unassembled WGS sequence"/>
</dbReference>
<evidence type="ECO:0008006" key="3">
    <source>
        <dbReference type="Google" id="ProtNLM"/>
    </source>
</evidence>
<proteinExistence type="predicted"/>
<dbReference type="AlphaFoldDB" id="A0AAW9D6Y0"/>
<sequence length="72" mass="8144">MRRTVTQRQLTRGQFDDLVCYAHNVGNTGDVEALRWASQRKETGVVSRMNQCVYIDPCDAHGQDVFSPSTAR</sequence>
<organism evidence="1 2">
    <name type="scientific">Burkholderia thailandensis</name>
    <dbReference type="NCBI Taxonomy" id="57975"/>
    <lineage>
        <taxon>Bacteria</taxon>
        <taxon>Pseudomonadati</taxon>
        <taxon>Pseudomonadota</taxon>
        <taxon>Betaproteobacteria</taxon>
        <taxon>Burkholderiales</taxon>
        <taxon>Burkholderiaceae</taxon>
        <taxon>Burkholderia</taxon>
        <taxon>pseudomallei group</taxon>
    </lineage>
</organism>
<accession>A0AAW9D6Y0</accession>
<evidence type="ECO:0000313" key="1">
    <source>
        <dbReference type="EMBL" id="MDW9257581.1"/>
    </source>
</evidence>